<dbReference type="EMBL" id="JFHD01000064">
    <property type="protein sequence ID" value="KDR24838.1"/>
    <property type="molecule type" value="Genomic_DNA"/>
</dbReference>
<dbReference type="InterPro" id="IPR000644">
    <property type="entry name" value="CBS_dom"/>
</dbReference>
<dbReference type="SMART" id="SM00116">
    <property type="entry name" value="CBS"/>
    <property type="match status" value="2"/>
</dbReference>
<dbReference type="PROSITE" id="PS51371">
    <property type="entry name" value="CBS"/>
    <property type="match status" value="2"/>
</dbReference>
<reference evidence="5 6" key="1">
    <citation type="submission" date="2014-03" db="EMBL/GenBank/DDBJ databases">
        <title>Draft Genome Sequences of Four Burkholderia Strains.</title>
        <authorList>
            <person name="Liu X.Y."/>
            <person name="Li C.X."/>
            <person name="Xu J.H."/>
        </authorList>
    </citation>
    <scope>NUCLEOTIDE SEQUENCE [LARGE SCALE GENOMIC DNA]</scope>
    <source>
        <strain evidence="5 6">OP-1</strain>
    </source>
</reference>
<name>A0A656Q8P6_9BURK</name>
<feature type="domain" description="CBS" evidence="4">
    <location>
        <begin position="54"/>
        <end position="111"/>
    </location>
</feature>
<organism evidence="5 6">
    <name type="scientific">Caballeronia zhejiangensis</name>
    <dbReference type="NCBI Taxonomy" id="871203"/>
    <lineage>
        <taxon>Bacteria</taxon>
        <taxon>Pseudomonadati</taxon>
        <taxon>Pseudomonadota</taxon>
        <taxon>Betaproteobacteria</taxon>
        <taxon>Burkholderiales</taxon>
        <taxon>Burkholderiaceae</taxon>
        <taxon>Caballeronia</taxon>
    </lineage>
</organism>
<accession>A0A656Q8P6</accession>
<feature type="domain" description="CBS" evidence="4">
    <location>
        <begin position="133"/>
        <end position="187"/>
    </location>
</feature>
<dbReference type="Proteomes" id="UP000027451">
    <property type="component" value="Unassembled WGS sequence"/>
</dbReference>
<evidence type="ECO:0000313" key="5">
    <source>
        <dbReference type="EMBL" id="KDR24838.1"/>
    </source>
</evidence>
<feature type="region of interest" description="Disordered" evidence="3">
    <location>
        <begin position="1"/>
        <end position="31"/>
    </location>
</feature>
<evidence type="ECO:0000256" key="2">
    <source>
        <dbReference type="PROSITE-ProRule" id="PRU00703"/>
    </source>
</evidence>
<sequence>MLTGATSRLRFRDPRSRKGFASPDPRRRSDSLFDQVKQQARFRMLLDMTCAQVMHVPVTTITADATVQHARALLDKTGFKLLPVIDREGRLVGVVTREDFSPPKRDLRITSALNEDGQGGELEDEGQRVRAVMQKDVITVDVDTPISEVIPRFMTNGHHHIPVVRNDAALVGMLTQSDLLLAVCGGR</sequence>
<dbReference type="Gene3D" id="3.10.580.10">
    <property type="entry name" value="CBS-domain"/>
    <property type="match status" value="1"/>
</dbReference>
<gene>
    <name evidence="5" type="ORF">BG60_33700</name>
</gene>
<dbReference type="AlphaFoldDB" id="A0A656Q8P6"/>
<dbReference type="SUPFAM" id="SSF54631">
    <property type="entry name" value="CBS-domain pair"/>
    <property type="match status" value="1"/>
</dbReference>
<evidence type="ECO:0000259" key="4">
    <source>
        <dbReference type="PROSITE" id="PS51371"/>
    </source>
</evidence>
<evidence type="ECO:0000256" key="3">
    <source>
        <dbReference type="SAM" id="MobiDB-lite"/>
    </source>
</evidence>
<keyword evidence="1 2" id="KW-0129">CBS domain</keyword>
<dbReference type="Pfam" id="PF00571">
    <property type="entry name" value="CBS"/>
    <property type="match status" value="2"/>
</dbReference>
<dbReference type="PANTHER" id="PTHR43080:SF2">
    <property type="entry name" value="CBS DOMAIN-CONTAINING PROTEIN"/>
    <property type="match status" value="1"/>
</dbReference>
<protein>
    <recommendedName>
        <fullName evidence="4">CBS domain-containing protein</fullName>
    </recommendedName>
</protein>
<evidence type="ECO:0000313" key="6">
    <source>
        <dbReference type="Proteomes" id="UP000027451"/>
    </source>
</evidence>
<comment type="caution">
    <text evidence="5">The sequence shown here is derived from an EMBL/GenBank/DDBJ whole genome shotgun (WGS) entry which is preliminary data.</text>
</comment>
<dbReference type="PANTHER" id="PTHR43080">
    <property type="entry name" value="CBS DOMAIN-CONTAINING PROTEIN CBSX3, MITOCHONDRIAL"/>
    <property type="match status" value="1"/>
</dbReference>
<proteinExistence type="predicted"/>
<evidence type="ECO:0000256" key="1">
    <source>
        <dbReference type="ARBA" id="ARBA00023122"/>
    </source>
</evidence>
<dbReference type="InterPro" id="IPR051257">
    <property type="entry name" value="Diverse_CBS-Domain"/>
</dbReference>
<keyword evidence="6" id="KW-1185">Reference proteome</keyword>
<dbReference type="InterPro" id="IPR046342">
    <property type="entry name" value="CBS_dom_sf"/>
</dbReference>